<feature type="domain" description="Response regulatory" evidence="2">
    <location>
        <begin position="18"/>
        <end position="135"/>
    </location>
</feature>
<dbReference type="InterPro" id="IPR011006">
    <property type="entry name" value="CheY-like_superfamily"/>
</dbReference>
<name>A0A9X3DDC7_9SPHI</name>
<evidence type="ECO:0000313" key="3">
    <source>
        <dbReference type="EMBL" id="MCX3265252.1"/>
    </source>
</evidence>
<dbReference type="Pfam" id="PF00072">
    <property type="entry name" value="Response_reg"/>
    <property type="match status" value="1"/>
</dbReference>
<dbReference type="Proteomes" id="UP001142592">
    <property type="component" value="Unassembled WGS sequence"/>
</dbReference>
<dbReference type="GO" id="GO:0000160">
    <property type="term" value="P:phosphorelay signal transduction system"/>
    <property type="evidence" value="ECO:0007669"/>
    <property type="project" value="InterPro"/>
</dbReference>
<dbReference type="RefSeq" id="WP_010601444.1">
    <property type="nucleotide sequence ID" value="NZ_JAPJUH010000003.1"/>
</dbReference>
<evidence type="ECO:0000259" key="2">
    <source>
        <dbReference type="PROSITE" id="PS50110"/>
    </source>
</evidence>
<comment type="caution">
    <text evidence="3">The sequence shown here is derived from an EMBL/GenBank/DDBJ whole genome shotgun (WGS) entry which is preliminary data.</text>
</comment>
<accession>A0A9X3DDC7</accession>
<protein>
    <submittedName>
        <fullName evidence="3">Response regulator</fullName>
    </submittedName>
</protein>
<organism evidence="3 4">
    <name type="scientific">Pedobacter agri</name>
    <dbReference type="NCBI Taxonomy" id="454586"/>
    <lineage>
        <taxon>Bacteria</taxon>
        <taxon>Pseudomonadati</taxon>
        <taxon>Bacteroidota</taxon>
        <taxon>Sphingobacteriia</taxon>
        <taxon>Sphingobacteriales</taxon>
        <taxon>Sphingobacteriaceae</taxon>
        <taxon>Pedobacter</taxon>
    </lineage>
</organism>
<dbReference type="Gene3D" id="3.40.50.2300">
    <property type="match status" value="1"/>
</dbReference>
<proteinExistence type="predicted"/>
<dbReference type="AlphaFoldDB" id="A0A9X3DDC7"/>
<dbReference type="CDD" id="cd00156">
    <property type="entry name" value="REC"/>
    <property type="match status" value="1"/>
</dbReference>
<gene>
    <name evidence="3" type="ORF">OQZ29_10880</name>
</gene>
<sequence>MTVTKANQYNNKMKEGARVLIADDNELMRMVMKGYFRKLIPSSKVFETTNLPDTFDLLNREKFDFLLLDINMPRGDSNPNTVRKVHAIQPEIKVCMFTGNDKTTLEKQYTEAGAIAFIQKDEEMGLAIEDALKIAFG</sequence>
<dbReference type="PANTHER" id="PTHR45566:SF1">
    <property type="entry name" value="HTH-TYPE TRANSCRIPTIONAL REGULATOR YHJB-RELATED"/>
    <property type="match status" value="1"/>
</dbReference>
<feature type="modified residue" description="4-aspartylphosphate" evidence="1">
    <location>
        <position position="69"/>
    </location>
</feature>
<dbReference type="PROSITE" id="PS50110">
    <property type="entry name" value="RESPONSE_REGULATORY"/>
    <property type="match status" value="1"/>
</dbReference>
<keyword evidence="1" id="KW-0597">Phosphoprotein</keyword>
<reference evidence="3" key="1">
    <citation type="submission" date="2022-11" db="EMBL/GenBank/DDBJ databases">
        <authorList>
            <person name="Graham C."/>
            <person name="Newman J.D."/>
        </authorList>
    </citation>
    <scope>NUCLEOTIDE SEQUENCE</scope>
    <source>
        <strain evidence="3">DSM 19486</strain>
    </source>
</reference>
<dbReference type="SMART" id="SM00448">
    <property type="entry name" value="REC"/>
    <property type="match status" value="1"/>
</dbReference>
<keyword evidence="4" id="KW-1185">Reference proteome</keyword>
<evidence type="ECO:0000256" key="1">
    <source>
        <dbReference type="PROSITE-ProRule" id="PRU00169"/>
    </source>
</evidence>
<dbReference type="InterPro" id="IPR001789">
    <property type="entry name" value="Sig_transdc_resp-reg_receiver"/>
</dbReference>
<dbReference type="EMBL" id="JAPJUH010000003">
    <property type="protein sequence ID" value="MCX3265252.1"/>
    <property type="molecule type" value="Genomic_DNA"/>
</dbReference>
<evidence type="ECO:0000313" key="4">
    <source>
        <dbReference type="Proteomes" id="UP001142592"/>
    </source>
</evidence>
<dbReference type="PANTHER" id="PTHR45566">
    <property type="entry name" value="HTH-TYPE TRANSCRIPTIONAL REGULATOR YHJB-RELATED"/>
    <property type="match status" value="1"/>
</dbReference>
<dbReference type="InterPro" id="IPR051015">
    <property type="entry name" value="EvgA-like"/>
</dbReference>
<dbReference type="SUPFAM" id="SSF52172">
    <property type="entry name" value="CheY-like"/>
    <property type="match status" value="1"/>
</dbReference>